<feature type="site" description="Contributes to redox potential value" evidence="7">
    <location>
        <position position="31"/>
    </location>
</feature>
<keyword evidence="11" id="KW-1185">Reference proteome</keyword>
<comment type="similarity">
    <text evidence="1 6">Belongs to the thioredoxin family.</text>
</comment>
<dbReference type="InterPro" id="IPR013766">
    <property type="entry name" value="Thioredoxin_domain"/>
</dbReference>
<name>A0LSA5_ACIC1</name>
<feature type="active site" description="Nucleophile" evidence="7">
    <location>
        <position position="33"/>
    </location>
</feature>
<keyword evidence="5 8" id="KW-0676">Redox-active center</keyword>
<sequence length="123" mass="13127">MSTVNLTEETFADAVQRPGITLIDWWAAWCGPCRSFAPVYEAASTRHPDIVFAKVDVDAQPRLAGQFGIASIPTLMAFKDGNLVFAQPGALPPAILERLISAVRELDLTKAAVDAADAEGSRG</sequence>
<evidence type="ECO:0000256" key="1">
    <source>
        <dbReference type="ARBA" id="ARBA00008987"/>
    </source>
</evidence>
<evidence type="ECO:0000256" key="8">
    <source>
        <dbReference type="PIRSR" id="PIRSR000077-4"/>
    </source>
</evidence>
<evidence type="ECO:0000256" key="5">
    <source>
        <dbReference type="ARBA" id="ARBA00023284"/>
    </source>
</evidence>
<dbReference type="Pfam" id="PF00085">
    <property type="entry name" value="Thioredoxin"/>
    <property type="match status" value="1"/>
</dbReference>
<evidence type="ECO:0000256" key="2">
    <source>
        <dbReference type="ARBA" id="ARBA00022448"/>
    </source>
</evidence>
<dbReference type="PIRSF" id="PIRSF000077">
    <property type="entry name" value="Thioredoxin"/>
    <property type="match status" value="1"/>
</dbReference>
<evidence type="ECO:0000256" key="7">
    <source>
        <dbReference type="PIRSR" id="PIRSR000077-1"/>
    </source>
</evidence>
<evidence type="ECO:0000256" key="4">
    <source>
        <dbReference type="ARBA" id="ARBA00023157"/>
    </source>
</evidence>
<dbReference type="PROSITE" id="PS51352">
    <property type="entry name" value="THIOREDOXIN_2"/>
    <property type="match status" value="1"/>
</dbReference>
<dbReference type="InterPro" id="IPR036249">
    <property type="entry name" value="Thioredoxin-like_sf"/>
</dbReference>
<gene>
    <name evidence="10" type="ordered locus">Acel_0542</name>
</gene>
<dbReference type="Gene3D" id="3.40.30.10">
    <property type="entry name" value="Glutaredoxin"/>
    <property type="match status" value="1"/>
</dbReference>
<dbReference type="PRINTS" id="PR00421">
    <property type="entry name" value="THIOREDOXIN"/>
</dbReference>
<dbReference type="HOGENOM" id="CLU_090389_10_4_11"/>
<reference evidence="10 11" key="1">
    <citation type="journal article" date="2009" name="Genome Res.">
        <title>Complete genome of the cellulolytic thermophile Acidothermus cellulolyticus 11B provides insights into its ecophysiological and evolutionary adaptations.</title>
        <authorList>
            <person name="Barabote R.D."/>
            <person name="Xie G."/>
            <person name="Leu D.H."/>
            <person name="Normand P."/>
            <person name="Necsulea A."/>
            <person name="Daubin V."/>
            <person name="Medigue C."/>
            <person name="Adney W.S."/>
            <person name="Xu X.C."/>
            <person name="Lapidus A."/>
            <person name="Parales R.E."/>
            <person name="Detter C."/>
            <person name="Pujic P."/>
            <person name="Bruce D."/>
            <person name="Lavire C."/>
            <person name="Challacombe J.F."/>
            <person name="Brettin T.S."/>
            <person name="Berry A.M."/>
        </authorList>
    </citation>
    <scope>NUCLEOTIDE SEQUENCE [LARGE SCALE GENOMIC DNA]</scope>
    <source>
        <strain evidence="11">ATCC 43068 / DSM 8971 / 11B</strain>
    </source>
</reference>
<keyword evidence="2" id="KW-0813">Transport</keyword>
<feature type="site" description="Contributes to redox potential value" evidence="7">
    <location>
        <position position="32"/>
    </location>
</feature>
<dbReference type="SUPFAM" id="SSF52833">
    <property type="entry name" value="Thioredoxin-like"/>
    <property type="match status" value="1"/>
</dbReference>
<evidence type="ECO:0000259" key="9">
    <source>
        <dbReference type="PROSITE" id="PS51352"/>
    </source>
</evidence>
<dbReference type="CDD" id="cd02947">
    <property type="entry name" value="TRX_family"/>
    <property type="match status" value="1"/>
</dbReference>
<dbReference type="InParanoid" id="A0LSA5"/>
<keyword evidence="4 8" id="KW-1015">Disulfide bond</keyword>
<evidence type="ECO:0000313" key="11">
    <source>
        <dbReference type="Proteomes" id="UP000008221"/>
    </source>
</evidence>
<dbReference type="OrthoDB" id="9790390at2"/>
<dbReference type="GO" id="GO:0005829">
    <property type="term" value="C:cytosol"/>
    <property type="evidence" value="ECO:0007669"/>
    <property type="project" value="TreeGrafter"/>
</dbReference>
<dbReference type="PANTHER" id="PTHR45663">
    <property type="entry name" value="GEO12009P1"/>
    <property type="match status" value="1"/>
</dbReference>
<organism evidence="10 11">
    <name type="scientific">Acidothermus cellulolyticus (strain ATCC 43068 / DSM 8971 / 11B)</name>
    <dbReference type="NCBI Taxonomy" id="351607"/>
    <lineage>
        <taxon>Bacteria</taxon>
        <taxon>Bacillati</taxon>
        <taxon>Actinomycetota</taxon>
        <taxon>Actinomycetes</taxon>
        <taxon>Acidothermales</taxon>
        <taxon>Acidothermaceae</taxon>
        <taxon>Acidothermus</taxon>
    </lineage>
</organism>
<dbReference type="Proteomes" id="UP000008221">
    <property type="component" value="Chromosome"/>
</dbReference>
<protein>
    <recommendedName>
        <fullName evidence="6">Thioredoxin</fullName>
    </recommendedName>
</protein>
<dbReference type="EMBL" id="CP000481">
    <property type="protein sequence ID" value="ABK52315.1"/>
    <property type="molecule type" value="Genomic_DNA"/>
</dbReference>
<evidence type="ECO:0000256" key="6">
    <source>
        <dbReference type="PIRNR" id="PIRNR000077"/>
    </source>
</evidence>
<evidence type="ECO:0000313" key="10">
    <source>
        <dbReference type="EMBL" id="ABK52315.1"/>
    </source>
</evidence>
<feature type="disulfide bond" description="Redox-active" evidence="8">
    <location>
        <begin position="30"/>
        <end position="33"/>
    </location>
</feature>
<dbReference type="FunCoup" id="A0LSA5">
    <property type="interactions" value="35"/>
</dbReference>
<keyword evidence="3" id="KW-0249">Electron transport</keyword>
<dbReference type="GO" id="GO:0015035">
    <property type="term" value="F:protein-disulfide reductase activity"/>
    <property type="evidence" value="ECO:0007669"/>
    <property type="project" value="InterPro"/>
</dbReference>
<feature type="active site" description="Nucleophile" evidence="7">
    <location>
        <position position="30"/>
    </location>
</feature>
<dbReference type="KEGG" id="ace:Acel_0542"/>
<proteinExistence type="inferred from homology"/>
<dbReference type="PANTHER" id="PTHR45663:SF40">
    <property type="entry name" value="THIOREDOXIN 2"/>
    <property type="match status" value="1"/>
</dbReference>
<feature type="site" description="Deprotonates C-terminal active site Cys" evidence="7">
    <location>
        <position position="24"/>
    </location>
</feature>
<feature type="domain" description="Thioredoxin" evidence="9">
    <location>
        <begin position="1"/>
        <end position="105"/>
    </location>
</feature>
<dbReference type="RefSeq" id="WP_011719378.1">
    <property type="nucleotide sequence ID" value="NC_008578.1"/>
</dbReference>
<dbReference type="eggNOG" id="COG3118">
    <property type="taxonomic scope" value="Bacteria"/>
</dbReference>
<accession>A0LSA5</accession>
<dbReference type="AlphaFoldDB" id="A0LSA5"/>
<dbReference type="STRING" id="351607.Acel_0542"/>
<dbReference type="InterPro" id="IPR005746">
    <property type="entry name" value="Thioredoxin"/>
</dbReference>
<evidence type="ECO:0000256" key="3">
    <source>
        <dbReference type="ARBA" id="ARBA00022982"/>
    </source>
</evidence>